<evidence type="ECO:0000256" key="8">
    <source>
        <dbReference type="ARBA" id="ARBA00023004"/>
    </source>
</evidence>
<evidence type="ECO:0000256" key="3">
    <source>
        <dbReference type="ARBA" id="ARBA00022617"/>
    </source>
</evidence>
<protein>
    <recommendedName>
        <fullName evidence="15">Cytochrome P450 714C2-like</fullName>
    </recommendedName>
</protein>
<dbReference type="GO" id="GO:0016705">
    <property type="term" value="F:oxidoreductase activity, acting on paired donors, with incorporation or reduction of molecular oxygen"/>
    <property type="evidence" value="ECO:0007669"/>
    <property type="project" value="InterPro"/>
</dbReference>
<dbReference type="GO" id="GO:0016020">
    <property type="term" value="C:membrane"/>
    <property type="evidence" value="ECO:0007669"/>
    <property type="project" value="UniProtKB-SubCell"/>
</dbReference>
<name>A0A9I9DLM2_CUCME</name>
<comment type="cofactor">
    <cofactor evidence="11">
        <name>heme</name>
        <dbReference type="ChEBI" id="CHEBI:30413"/>
    </cofactor>
</comment>
<evidence type="ECO:0008006" key="15">
    <source>
        <dbReference type="Google" id="ProtNLM"/>
    </source>
</evidence>
<evidence type="ECO:0000256" key="7">
    <source>
        <dbReference type="ARBA" id="ARBA00023002"/>
    </source>
</evidence>
<evidence type="ECO:0000256" key="9">
    <source>
        <dbReference type="ARBA" id="ARBA00023033"/>
    </source>
</evidence>
<dbReference type="PRINTS" id="PR00385">
    <property type="entry name" value="P450"/>
</dbReference>
<dbReference type="Pfam" id="PF00067">
    <property type="entry name" value="p450"/>
    <property type="match status" value="1"/>
</dbReference>
<feature type="transmembrane region" description="Helical" evidence="13">
    <location>
        <begin position="6"/>
        <end position="27"/>
    </location>
</feature>
<feature type="binding site" description="axial binding residue" evidence="11">
    <location>
        <position position="465"/>
    </location>
    <ligand>
        <name>heme</name>
        <dbReference type="ChEBI" id="CHEBI:30413"/>
    </ligand>
    <ligandPart>
        <name>Fe</name>
        <dbReference type="ChEBI" id="CHEBI:18248"/>
    </ligandPart>
</feature>
<dbReference type="InterPro" id="IPR001128">
    <property type="entry name" value="Cyt_P450"/>
</dbReference>
<keyword evidence="7 12" id="KW-0560">Oxidoreductase</keyword>
<keyword evidence="4 13" id="KW-0812">Transmembrane</keyword>
<dbReference type="Gramene" id="MELO3C020435.2.1">
    <property type="protein sequence ID" value="MELO3C020435.2.1"/>
    <property type="gene ID" value="MELO3C020435.2"/>
</dbReference>
<dbReference type="AlphaFoldDB" id="A0A9I9DLM2"/>
<dbReference type="GO" id="GO:0004497">
    <property type="term" value="F:monooxygenase activity"/>
    <property type="evidence" value="ECO:0007669"/>
    <property type="project" value="UniProtKB-KW"/>
</dbReference>
<sequence>MAAMILLSVIAVIFFFLFLHLFELLFLKPERLRSKLRRQGIDGPSPSFLLGNIPEIKTIRSLKSFGEEEGSIAHGWSSNLLSHLEHWRNRYGRNFVYSSGTVQMLCITDVEMVKEIGMSTTLSLGKPAHFSKDRGPLLGLGILASSGPLWVHQRKTIAPPLYLDKVKFFVTLDMTNLMVESVNSMVKSWETIIENGGGESEINVDGYFRAMSADIISKACFGSNFNEGKEIFQKLRALQIIMSKASIGIPGFRYLPTKNNRQIWKLEKEVELMVLDVVNKRIEQCSNEKDLLQIIIEGGKCLNEDGNSLKISRDKFIVDNCKNIYFAGHETTSITTSWCLMLLAIHQDWQARVRSEVLECCQDRALDVETIKNMKTLTMVIQETLRLYPPGVFITREALEDIRFKNIVIPKGVNLQIPISLLHHSVDIWGPNALLFDPQRFSNGILKACKNPHAYIPFGVGPHICAGQHLAMVELKVIVSLIVSKFEFSLSPAYKHSPFFSLVVEPRNGVILNLRKL</sequence>
<evidence type="ECO:0000256" key="13">
    <source>
        <dbReference type="SAM" id="Phobius"/>
    </source>
</evidence>
<comment type="subcellular location">
    <subcellularLocation>
        <location evidence="1">Membrane</location>
        <topology evidence="1">Single-pass membrane protein</topology>
    </subcellularLocation>
</comment>
<evidence type="ECO:0000256" key="11">
    <source>
        <dbReference type="PIRSR" id="PIRSR602401-1"/>
    </source>
</evidence>
<dbReference type="PRINTS" id="PR00463">
    <property type="entry name" value="EP450I"/>
</dbReference>
<keyword evidence="6 13" id="KW-1133">Transmembrane helix</keyword>
<evidence type="ECO:0000256" key="4">
    <source>
        <dbReference type="ARBA" id="ARBA00022692"/>
    </source>
</evidence>
<dbReference type="GO" id="GO:0020037">
    <property type="term" value="F:heme binding"/>
    <property type="evidence" value="ECO:0007669"/>
    <property type="project" value="InterPro"/>
</dbReference>
<evidence type="ECO:0000256" key="1">
    <source>
        <dbReference type="ARBA" id="ARBA00004167"/>
    </source>
</evidence>
<dbReference type="InterPro" id="IPR050665">
    <property type="entry name" value="Cytochrome_P450_Monooxygen"/>
</dbReference>
<keyword evidence="10 13" id="KW-0472">Membrane</keyword>
<dbReference type="InterPro" id="IPR017972">
    <property type="entry name" value="Cyt_P450_CS"/>
</dbReference>
<keyword evidence="8 11" id="KW-0408">Iron</keyword>
<dbReference type="PANTHER" id="PTHR24282">
    <property type="entry name" value="CYTOCHROME P450 FAMILY MEMBER"/>
    <property type="match status" value="1"/>
</dbReference>
<dbReference type="EnsemblPlants" id="MELO3C020435.2.1">
    <property type="protein sequence ID" value="MELO3C020435.2.1"/>
    <property type="gene ID" value="MELO3C020435.2"/>
</dbReference>
<evidence type="ECO:0000256" key="10">
    <source>
        <dbReference type="ARBA" id="ARBA00023136"/>
    </source>
</evidence>
<proteinExistence type="inferred from homology"/>
<dbReference type="PROSITE" id="PS00086">
    <property type="entry name" value="CYTOCHROME_P450"/>
    <property type="match status" value="1"/>
</dbReference>
<evidence type="ECO:0000256" key="2">
    <source>
        <dbReference type="ARBA" id="ARBA00010617"/>
    </source>
</evidence>
<comment type="similarity">
    <text evidence="2 12">Belongs to the cytochrome P450 family.</text>
</comment>
<evidence type="ECO:0000256" key="12">
    <source>
        <dbReference type="RuleBase" id="RU000461"/>
    </source>
</evidence>
<reference evidence="14" key="1">
    <citation type="submission" date="2023-03" db="UniProtKB">
        <authorList>
            <consortium name="EnsemblPlants"/>
        </authorList>
    </citation>
    <scope>IDENTIFICATION</scope>
</reference>
<dbReference type="InterPro" id="IPR002401">
    <property type="entry name" value="Cyt_P450_E_grp-I"/>
</dbReference>
<evidence type="ECO:0000313" key="14">
    <source>
        <dbReference type="EnsemblPlants" id="MELO3C020435.2.1"/>
    </source>
</evidence>
<keyword evidence="9 12" id="KW-0503">Monooxygenase</keyword>
<organism evidence="14">
    <name type="scientific">Cucumis melo</name>
    <name type="common">Muskmelon</name>
    <dbReference type="NCBI Taxonomy" id="3656"/>
    <lineage>
        <taxon>Eukaryota</taxon>
        <taxon>Viridiplantae</taxon>
        <taxon>Streptophyta</taxon>
        <taxon>Embryophyta</taxon>
        <taxon>Tracheophyta</taxon>
        <taxon>Spermatophyta</taxon>
        <taxon>Magnoliopsida</taxon>
        <taxon>eudicotyledons</taxon>
        <taxon>Gunneridae</taxon>
        <taxon>Pentapetalae</taxon>
        <taxon>rosids</taxon>
        <taxon>fabids</taxon>
        <taxon>Cucurbitales</taxon>
        <taxon>Cucurbitaceae</taxon>
        <taxon>Benincaseae</taxon>
        <taxon>Cucumis</taxon>
    </lineage>
</organism>
<dbReference type="Gene3D" id="1.10.630.10">
    <property type="entry name" value="Cytochrome P450"/>
    <property type="match status" value="1"/>
</dbReference>
<dbReference type="GO" id="GO:0005506">
    <property type="term" value="F:iron ion binding"/>
    <property type="evidence" value="ECO:0007669"/>
    <property type="project" value="InterPro"/>
</dbReference>
<evidence type="ECO:0000256" key="5">
    <source>
        <dbReference type="ARBA" id="ARBA00022723"/>
    </source>
</evidence>
<evidence type="ECO:0000256" key="6">
    <source>
        <dbReference type="ARBA" id="ARBA00022989"/>
    </source>
</evidence>
<dbReference type="PANTHER" id="PTHR24282:SF26">
    <property type="entry name" value="CYTOCHROME P450"/>
    <property type="match status" value="1"/>
</dbReference>
<dbReference type="InterPro" id="IPR036396">
    <property type="entry name" value="Cyt_P450_sf"/>
</dbReference>
<keyword evidence="5 11" id="KW-0479">Metal-binding</keyword>
<dbReference type="SUPFAM" id="SSF48264">
    <property type="entry name" value="Cytochrome P450"/>
    <property type="match status" value="1"/>
</dbReference>
<keyword evidence="3 11" id="KW-0349">Heme</keyword>
<accession>A0A9I9DLM2</accession>